<feature type="domain" description="Response regulatory" evidence="5">
    <location>
        <begin position="4"/>
        <end position="123"/>
    </location>
</feature>
<dbReference type="EMBL" id="LHUR01000022">
    <property type="protein sequence ID" value="KOA19725.1"/>
    <property type="molecule type" value="Genomic_DNA"/>
</dbReference>
<dbReference type="PATRIC" id="fig|1121318.3.peg.1831"/>
<protein>
    <recommendedName>
        <fullName evidence="1">Stage 0 sporulation protein A homolog</fullName>
    </recommendedName>
</protein>
<accession>A0A0L6Z9T6</accession>
<comment type="function">
    <text evidence="3">May play the central regulatory role in sporulation. It may be an element of the effector pathway responsible for the activation of sporulation genes in response to nutritional stress. Spo0A may act in concert with spo0H (a sigma factor) to control the expression of some genes that are critical to the sporulation process.</text>
</comment>
<evidence type="ECO:0000256" key="4">
    <source>
        <dbReference type="PROSITE-ProRule" id="PRU00169"/>
    </source>
</evidence>
<sequence>MCKKILIVDDEPHIRMLLEQTLEDFEEEGVQILVAENGKEALEYIKAERPNLVYLDVMMPHINGFDVCNIVKNELKINDLYIVLLTAKGQEFDRKKGLEVGADLYLTKPFDPDLIVEKTEEVLEIKL</sequence>
<dbReference type="CDD" id="cd17574">
    <property type="entry name" value="REC_OmpR"/>
    <property type="match status" value="1"/>
</dbReference>
<reference evidence="7" key="1">
    <citation type="submission" date="2015-08" db="EMBL/GenBank/DDBJ databases">
        <title>Genome sequence of the strict anaerobe Clostridium homopropionicum LuHBu1 (DSM 5847T).</title>
        <authorList>
            <person name="Poehlein A."/>
            <person name="Beck M."/>
            <person name="Schiel-Bengelsdorf B."/>
            <person name="Bengelsdorf F.R."/>
            <person name="Daniel R."/>
            <person name="Duerre P."/>
        </authorList>
    </citation>
    <scope>NUCLEOTIDE SEQUENCE [LARGE SCALE GENOMIC DNA]</scope>
    <source>
        <strain evidence="7">DSM 5847</strain>
    </source>
</reference>
<dbReference type="InterPro" id="IPR001789">
    <property type="entry name" value="Sig_transdc_resp-reg_receiver"/>
</dbReference>
<dbReference type="STRING" id="36844.SAMN04488501_102180"/>
<organism evidence="6 7">
    <name type="scientific">Clostridium homopropionicum DSM 5847</name>
    <dbReference type="NCBI Taxonomy" id="1121318"/>
    <lineage>
        <taxon>Bacteria</taxon>
        <taxon>Bacillati</taxon>
        <taxon>Bacillota</taxon>
        <taxon>Clostridia</taxon>
        <taxon>Eubacteriales</taxon>
        <taxon>Clostridiaceae</taxon>
        <taxon>Clostridium</taxon>
    </lineage>
</organism>
<gene>
    <name evidence="6" type="primary">phoP_4</name>
    <name evidence="6" type="ORF">CLHOM_18140</name>
</gene>
<dbReference type="Pfam" id="PF00072">
    <property type="entry name" value="Response_reg"/>
    <property type="match status" value="1"/>
</dbReference>
<dbReference type="SMART" id="SM00448">
    <property type="entry name" value="REC"/>
    <property type="match status" value="1"/>
</dbReference>
<evidence type="ECO:0000313" key="7">
    <source>
        <dbReference type="Proteomes" id="UP000037043"/>
    </source>
</evidence>
<dbReference type="PANTHER" id="PTHR44591">
    <property type="entry name" value="STRESS RESPONSE REGULATOR PROTEIN 1"/>
    <property type="match status" value="1"/>
</dbReference>
<dbReference type="InterPro" id="IPR050595">
    <property type="entry name" value="Bact_response_regulator"/>
</dbReference>
<dbReference type="RefSeq" id="WP_052221357.1">
    <property type="nucleotide sequence ID" value="NZ_LHUR01000022.1"/>
</dbReference>
<comment type="caution">
    <text evidence="6">The sequence shown here is derived from an EMBL/GenBank/DDBJ whole genome shotgun (WGS) entry which is preliminary data.</text>
</comment>
<dbReference type="SUPFAM" id="SSF52172">
    <property type="entry name" value="CheY-like"/>
    <property type="match status" value="1"/>
</dbReference>
<dbReference type="Gene3D" id="3.40.50.2300">
    <property type="match status" value="1"/>
</dbReference>
<dbReference type="AlphaFoldDB" id="A0A0L6Z9T6"/>
<dbReference type="Proteomes" id="UP000037043">
    <property type="component" value="Unassembled WGS sequence"/>
</dbReference>
<name>A0A0L6Z9T6_9CLOT</name>
<evidence type="ECO:0000259" key="5">
    <source>
        <dbReference type="PROSITE" id="PS50110"/>
    </source>
</evidence>
<evidence type="ECO:0000256" key="1">
    <source>
        <dbReference type="ARBA" id="ARBA00018672"/>
    </source>
</evidence>
<evidence type="ECO:0000256" key="3">
    <source>
        <dbReference type="ARBA" id="ARBA00024867"/>
    </source>
</evidence>
<keyword evidence="2 4" id="KW-0597">Phosphoprotein</keyword>
<dbReference type="PANTHER" id="PTHR44591:SF3">
    <property type="entry name" value="RESPONSE REGULATORY DOMAIN-CONTAINING PROTEIN"/>
    <property type="match status" value="1"/>
</dbReference>
<keyword evidence="7" id="KW-1185">Reference proteome</keyword>
<dbReference type="InterPro" id="IPR011006">
    <property type="entry name" value="CheY-like_superfamily"/>
</dbReference>
<dbReference type="PROSITE" id="PS50110">
    <property type="entry name" value="RESPONSE_REGULATORY"/>
    <property type="match status" value="1"/>
</dbReference>
<proteinExistence type="predicted"/>
<evidence type="ECO:0000313" key="6">
    <source>
        <dbReference type="EMBL" id="KOA19725.1"/>
    </source>
</evidence>
<evidence type="ECO:0000256" key="2">
    <source>
        <dbReference type="ARBA" id="ARBA00022553"/>
    </source>
</evidence>
<feature type="modified residue" description="4-aspartylphosphate" evidence="4">
    <location>
        <position position="56"/>
    </location>
</feature>
<dbReference type="GO" id="GO:0000160">
    <property type="term" value="P:phosphorelay signal transduction system"/>
    <property type="evidence" value="ECO:0007669"/>
    <property type="project" value="InterPro"/>
</dbReference>